<gene>
    <name evidence="4" type="ORF">SK128_018380</name>
    <name evidence="5" type="ORF">SK128_027670</name>
</gene>
<evidence type="ECO:0000256" key="3">
    <source>
        <dbReference type="ARBA" id="ARBA00023002"/>
    </source>
</evidence>
<dbReference type="PANTHER" id="PTHR43963">
    <property type="entry name" value="CARBONYL REDUCTASE 1-RELATED"/>
    <property type="match status" value="1"/>
</dbReference>
<keyword evidence="6" id="KW-1185">Reference proteome</keyword>
<dbReference type="AlphaFoldDB" id="A0AAN8WH41"/>
<dbReference type="SUPFAM" id="SSF51735">
    <property type="entry name" value="NAD(P)-binding Rossmann-fold domains"/>
    <property type="match status" value="1"/>
</dbReference>
<evidence type="ECO:0008006" key="7">
    <source>
        <dbReference type="Google" id="ProtNLM"/>
    </source>
</evidence>
<evidence type="ECO:0000313" key="5">
    <source>
        <dbReference type="EMBL" id="KAK7067910.1"/>
    </source>
</evidence>
<evidence type="ECO:0000256" key="1">
    <source>
        <dbReference type="ARBA" id="ARBA00006484"/>
    </source>
</evidence>
<sequence>MPEYFVLRPCNDNYILMIHKSKWASIVPFGEQAEASIRVNVLGTLALCKALFPLLRPYARVCNLSSSEGHLLKICGEEPAASALRSKLSSPALTEAGLVELMKQFVSDAKEGQHTKRGWPNSAYQVSKVGVAALTRIQQRDFDHDSRPGLLANCCHPGFIKTDLTSHLGTMTLQQGTVCPTYLALLPKDAKEPRGAYLWYDKQIVDWVNGPAPAPF</sequence>
<keyword evidence="3" id="KW-0560">Oxidoreductase</keyword>
<comment type="similarity">
    <text evidence="1">Belongs to the short-chain dehydrogenases/reductases (SDR) family.</text>
</comment>
<evidence type="ECO:0000313" key="4">
    <source>
        <dbReference type="EMBL" id="KAK7065896.1"/>
    </source>
</evidence>
<dbReference type="Proteomes" id="UP001381693">
    <property type="component" value="Unassembled WGS sequence"/>
</dbReference>
<keyword evidence="2" id="KW-0521">NADP</keyword>
<evidence type="ECO:0000313" key="6">
    <source>
        <dbReference type="Proteomes" id="UP001381693"/>
    </source>
</evidence>
<name>A0AAN8WH41_HALRR</name>
<proteinExistence type="inferred from homology"/>
<reference evidence="4 6" key="1">
    <citation type="submission" date="2023-11" db="EMBL/GenBank/DDBJ databases">
        <title>Halocaridina rubra genome assembly.</title>
        <authorList>
            <person name="Smith C."/>
        </authorList>
    </citation>
    <scope>NUCLEOTIDE SEQUENCE [LARGE SCALE GENOMIC DNA]</scope>
    <source>
        <strain evidence="4">EP-1</strain>
        <tissue evidence="4">Whole</tissue>
    </source>
</reference>
<protein>
    <recommendedName>
        <fullName evidence="7">Carbonyl reductase</fullName>
    </recommendedName>
</protein>
<dbReference type="EMBL" id="JAXCGZ010019673">
    <property type="protein sequence ID" value="KAK7065896.1"/>
    <property type="molecule type" value="Genomic_DNA"/>
</dbReference>
<dbReference type="PANTHER" id="PTHR43963:SF4">
    <property type="entry name" value="CARBONYL REDUCTASE (NADPH)"/>
    <property type="match status" value="1"/>
</dbReference>
<accession>A0AAN8WH41</accession>
<organism evidence="4 6">
    <name type="scientific">Halocaridina rubra</name>
    <name type="common">Hawaiian red shrimp</name>
    <dbReference type="NCBI Taxonomy" id="373956"/>
    <lineage>
        <taxon>Eukaryota</taxon>
        <taxon>Metazoa</taxon>
        <taxon>Ecdysozoa</taxon>
        <taxon>Arthropoda</taxon>
        <taxon>Crustacea</taxon>
        <taxon>Multicrustacea</taxon>
        <taxon>Malacostraca</taxon>
        <taxon>Eumalacostraca</taxon>
        <taxon>Eucarida</taxon>
        <taxon>Decapoda</taxon>
        <taxon>Pleocyemata</taxon>
        <taxon>Caridea</taxon>
        <taxon>Atyoidea</taxon>
        <taxon>Atyidae</taxon>
        <taxon>Halocaridina</taxon>
    </lineage>
</organism>
<dbReference type="InterPro" id="IPR036291">
    <property type="entry name" value="NAD(P)-bd_dom_sf"/>
</dbReference>
<dbReference type="GO" id="GO:0004090">
    <property type="term" value="F:carbonyl reductase (NADPH) activity"/>
    <property type="evidence" value="ECO:0007669"/>
    <property type="project" value="TreeGrafter"/>
</dbReference>
<dbReference type="EMBL" id="JAXCGZ010017596">
    <property type="protein sequence ID" value="KAK7067910.1"/>
    <property type="molecule type" value="Genomic_DNA"/>
</dbReference>
<comment type="caution">
    <text evidence="4">The sequence shown here is derived from an EMBL/GenBank/DDBJ whole genome shotgun (WGS) entry which is preliminary data.</text>
</comment>
<dbReference type="Gene3D" id="3.40.50.720">
    <property type="entry name" value="NAD(P)-binding Rossmann-like Domain"/>
    <property type="match status" value="1"/>
</dbReference>
<evidence type="ECO:0000256" key="2">
    <source>
        <dbReference type="ARBA" id="ARBA00022857"/>
    </source>
</evidence>